<proteinExistence type="predicted"/>
<dbReference type="SUPFAM" id="SSF49478">
    <property type="entry name" value="Cna protein B-type domain"/>
    <property type="match status" value="1"/>
</dbReference>
<evidence type="ECO:0000313" key="2">
    <source>
        <dbReference type="EMBL" id="KYF57564.1"/>
    </source>
</evidence>
<name>A0A150PPD3_SORCE</name>
<dbReference type="Pfam" id="PF13620">
    <property type="entry name" value="CarboxypepD_reg"/>
    <property type="match status" value="1"/>
</dbReference>
<dbReference type="EMBL" id="JELX01001813">
    <property type="protein sequence ID" value="KYF57564.1"/>
    <property type="molecule type" value="Genomic_DNA"/>
</dbReference>
<dbReference type="PROSITE" id="PS51257">
    <property type="entry name" value="PROKAR_LIPOPROTEIN"/>
    <property type="match status" value="1"/>
</dbReference>
<dbReference type="Proteomes" id="UP000075604">
    <property type="component" value="Unassembled WGS sequence"/>
</dbReference>
<dbReference type="Gene3D" id="2.60.40.1120">
    <property type="entry name" value="Carboxypeptidase-like, regulatory domain"/>
    <property type="match status" value="1"/>
</dbReference>
<keyword evidence="1" id="KW-0732">Signal</keyword>
<evidence type="ECO:0000256" key="1">
    <source>
        <dbReference type="SAM" id="SignalP"/>
    </source>
</evidence>
<protein>
    <recommendedName>
        <fullName evidence="4">Carboxypeptidase regulatory-like domain-containing protein</fullName>
    </recommendedName>
</protein>
<evidence type="ECO:0000313" key="3">
    <source>
        <dbReference type="Proteomes" id="UP000075604"/>
    </source>
</evidence>
<feature type="chain" id="PRO_5007565787" description="Carboxypeptidase regulatory-like domain-containing protein" evidence="1">
    <location>
        <begin position="22"/>
        <end position="501"/>
    </location>
</feature>
<reference evidence="2 3" key="1">
    <citation type="submission" date="2014-02" db="EMBL/GenBank/DDBJ databases">
        <title>The small core and large imbalanced accessory genome model reveals a collaborative survival strategy of Sorangium cellulosum strains in nature.</title>
        <authorList>
            <person name="Han K."/>
            <person name="Peng R."/>
            <person name="Blom J."/>
            <person name="Li Y.-Z."/>
        </authorList>
    </citation>
    <scope>NUCLEOTIDE SEQUENCE [LARGE SCALE GENOMIC DNA]</scope>
    <source>
        <strain evidence="2 3">So0157-18</strain>
    </source>
</reference>
<gene>
    <name evidence="2" type="ORF">BE04_22125</name>
</gene>
<sequence>MKTQVRRSPSRLLALSALALASCGVEPLEEQPPLGSAEAALNGAVAIAGHVGDDASNAGMSGVIVQLSGAASAQAVTDSHGNFLFAGLPAGAYTLTAVKPGATLTPSTVDLGSVTADQIQSFTCAGACGAGPAVDPYKEIAIVDPSVTQDARASNATGGPWSFRYLIEQMTPSGVDPADFVAEWLEGFQPLTINGYPTTSRGMFSLLNLWPTRPDGKLDLAQAPFRLLGIFNRTDLHASGSGEARFVFGIVPPNHFIGGMTVIFEYRLPTNSIAPDRHSWIARFHALGQRAFGAQYNQELQAITDLFTQRGAERSTMGNPNASALAQLRTSEDLMGAPWSWREFHLVPEPTGYQAFLRLAEAAQTPDQQLNGDAGLEAFLLANRAGIIAGATPLDPSFLGGEAEGNVVPSATKWVFPGVDEPLRHAFAGQTCNGCHNAETEQLATFYHVAPFATPGPDGTGVLSNFVKEVEIPRRVSFMQNRLTCAPLAGDCSPGSESVAP</sequence>
<evidence type="ECO:0008006" key="4">
    <source>
        <dbReference type="Google" id="ProtNLM"/>
    </source>
</evidence>
<organism evidence="2 3">
    <name type="scientific">Sorangium cellulosum</name>
    <name type="common">Polyangium cellulosum</name>
    <dbReference type="NCBI Taxonomy" id="56"/>
    <lineage>
        <taxon>Bacteria</taxon>
        <taxon>Pseudomonadati</taxon>
        <taxon>Myxococcota</taxon>
        <taxon>Polyangia</taxon>
        <taxon>Polyangiales</taxon>
        <taxon>Polyangiaceae</taxon>
        <taxon>Sorangium</taxon>
    </lineage>
</organism>
<feature type="signal peptide" evidence="1">
    <location>
        <begin position="1"/>
        <end position="21"/>
    </location>
</feature>
<comment type="caution">
    <text evidence="2">The sequence shown here is derived from an EMBL/GenBank/DDBJ whole genome shotgun (WGS) entry which is preliminary data.</text>
</comment>
<dbReference type="AlphaFoldDB" id="A0A150PPD3"/>
<accession>A0A150PPD3</accession>